<evidence type="ECO:0000313" key="2">
    <source>
        <dbReference type="Proteomes" id="UP001501004"/>
    </source>
</evidence>
<proteinExistence type="predicted"/>
<comment type="caution">
    <text evidence="1">The sequence shown here is derived from an EMBL/GenBank/DDBJ whole genome shotgun (WGS) entry which is preliminary data.</text>
</comment>
<evidence type="ECO:0000313" key="1">
    <source>
        <dbReference type="EMBL" id="GAA3734417.1"/>
    </source>
</evidence>
<keyword evidence="2" id="KW-1185">Reference proteome</keyword>
<dbReference type="Proteomes" id="UP001501004">
    <property type="component" value="Unassembled WGS sequence"/>
</dbReference>
<dbReference type="Pfam" id="PF10094">
    <property type="entry name" value="DUF2332"/>
    <property type="match status" value="1"/>
</dbReference>
<dbReference type="RefSeq" id="WP_344753980.1">
    <property type="nucleotide sequence ID" value="NZ_BAABAE010000002.1"/>
</dbReference>
<organism evidence="1 2">
    <name type="scientific">Leifsonella bigeumensis</name>
    <dbReference type="NCBI Taxonomy" id="433643"/>
    <lineage>
        <taxon>Bacteria</taxon>
        <taxon>Bacillati</taxon>
        <taxon>Actinomycetota</taxon>
        <taxon>Actinomycetes</taxon>
        <taxon>Micrococcales</taxon>
        <taxon>Microbacteriaceae</taxon>
        <taxon>Leifsonella</taxon>
    </lineage>
</organism>
<protein>
    <recommendedName>
        <fullName evidence="3">DUF2332 domain-containing protein</fullName>
    </recommendedName>
</protein>
<accession>A0ABP7FFF5</accession>
<evidence type="ECO:0008006" key="3">
    <source>
        <dbReference type="Google" id="ProtNLM"/>
    </source>
</evidence>
<name>A0ABP7FFF5_9MICO</name>
<dbReference type="EMBL" id="BAABAE010000002">
    <property type="protein sequence ID" value="GAA3734417.1"/>
    <property type="molecule type" value="Genomic_DNA"/>
</dbReference>
<dbReference type="InterPro" id="IPR011200">
    <property type="entry name" value="UCP012608"/>
</dbReference>
<gene>
    <name evidence="1" type="ORF">GCM10022239_08170</name>
</gene>
<reference evidence="2" key="1">
    <citation type="journal article" date="2019" name="Int. J. Syst. Evol. Microbiol.">
        <title>The Global Catalogue of Microorganisms (GCM) 10K type strain sequencing project: providing services to taxonomists for standard genome sequencing and annotation.</title>
        <authorList>
            <consortium name="The Broad Institute Genomics Platform"/>
            <consortium name="The Broad Institute Genome Sequencing Center for Infectious Disease"/>
            <person name="Wu L."/>
            <person name="Ma J."/>
        </authorList>
    </citation>
    <scope>NUCLEOTIDE SEQUENCE [LARGE SCALE GENOMIC DNA]</scope>
    <source>
        <strain evidence="2">JCM 16949</strain>
    </source>
</reference>
<sequence>MTTGRSTADWYRSFGELEARGQSAVFEEWALGVAGDPQVLAVIDELPLQKRQPNLVFAVARLLGAPEGGYHELRDWLLAHWSAVSREAVVRMTQTNEPRRCAALLPALGVVAASRAAQSSPHRPLALLELGASAGLCLYPDRYSYRYGDDEWLHPASGPSTVAIETETHGSAVPVPEELPEIVWRAGIDVEPLDVRDPDAVRWLETLVWPEQEARRRRIRNAVGLVRADPPILVRGNAIVELEALADARPADATLVVVTSAMLVYLPYAERMRLVDVIRSLDAHWISLDGVGVLPEIDAKLDGPGGAMPGRFTLSLDGEPLADVGPHGQFVDWFASAAGARGVRRADRAARLGQTPPRPD</sequence>